<dbReference type="EMBL" id="CAXKWB010019735">
    <property type="protein sequence ID" value="CAL4122229.1"/>
    <property type="molecule type" value="Genomic_DNA"/>
</dbReference>
<dbReference type="PANTHER" id="PTHR19446">
    <property type="entry name" value="REVERSE TRANSCRIPTASES"/>
    <property type="match status" value="1"/>
</dbReference>
<protein>
    <recommendedName>
        <fullName evidence="1">Reverse transcriptase domain-containing protein</fullName>
    </recommendedName>
</protein>
<keyword evidence="3" id="KW-1185">Reference proteome</keyword>
<comment type="caution">
    <text evidence="2">The sequence shown here is derived from an EMBL/GenBank/DDBJ whole genome shotgun (WGS) entry which is preliminary data.</text>
</comment>
<dbReference type="InterPro" id="IPR043502">
    <property type="entry name" value="DNA/RNA_pol_sf"/>
</dbReference>
<dbReference type="InterPro" id="IPR000477">
    <property type="entry name" value="RT_dom"/>
</dbReference>
<proteinExistence type="predicted"/>
<gene>
    <name evidence="2" type="ORF">MNOR_LOCUS22951</name>
</gene>
<evidence type="ECO:0000313" key="2">
    <source>
        <dbReference type="EMBL" id="CAL4122229.1"/>
    </source>
</evidence>
<name>A0AAV2RDD2_MEGNR</name>
<evidence type="ECO:0000259" key="1">
    <source>
        <dbReference type="PROSITE" id="PS50878"/>
    </source>
</evidence>
<dbReference type="GO" id="GO:0071897">
    <property type="term" value="P:DNA biosynthetic process"/>
    <property type="evidence" value="ECO:0007669"/>
    <property type="project" value="UniProtKB-ARBA"/>
</dbReference>
<feature type="domain" description="Reverse transcriptase" evidence="1">
    <location>
        <begin position="1"/>
        <end position="117"/>
    </location>
</feature>
<dbReference type="AlphaFoldDB" id="A0AAV2RDD2"/>
<reference evidence="2 3" key="1">
    <citation type="submission" date="2024-05" db="EMBL/GenBank/DDBJ databases">
        <authorList>
            <person name="Wallberg A."/>
        </authorList>
    </citation>
    <scope>NUCLEOTIDE SEQUENCE [LARGE SCALE GENOMIC DNA]</scope>
</reference>
<dbReference type="SUPFAM" id="SSF56672">
    <property type="entry name" value="DNA/RNA polymerases"/>
    <property type="match status" value="1"/>
</dbReference>
<accession>A0AAV2RDD2</accession>
<dbReference type="Pfam" id="PF00078">
    <property type="entry name" value="RVT_1"/>
    <property type="match status" value="1"/>
</dbReference>
<evidence type="ECO:0000313" key="3">
    <source>
        <dbReference type="Proteomes" id="UP001497623"/>
    </source>
</evidence>
<dbReference type="PROSITE" id="PS50878">
    <property type="entry name" value="RT_POL"/>
    <property type="match status" value="1"/>
</dbReference>
<organism evidence="2 3">
    <name type="scientific">Meganyctiphanes norvegica</name>
    <name type="common">Northern krill</name>
    <name type="synonym">Thysanopoda norvegica</name>
    <dbReference type="NCBI Taxonomy" id="48144"/>
    <lineage>
        <taxon>Eukaryota</taxon>
        <taxon>Metazoa</taxon>
        <taxon>Ecdysozoa</taxon>
        <taxon>Arthropoda</taxon>
        <taxon>Crustacea</taxon>
        <taxon>Multicrustacea</taxon>
        <taxon>Malacostraca</taxon>
        <taxon>Eumalacostraca</taxon>
        <taxon>Eucarida</taxon>
        <taxon>Euphausiacea</taxon>
        <taxon>Euphausiidae</taxon>
        <taxon>Meganyctiphanes</taxon>
    </lineage>
</organism>
<feature type="non-terminal residue" evidence="2">
    <location>
        <position position="117"/>
    </location>
</feature>
<sequence>MNNYRPISILSHLNKVYETIICEQMKSFLNKQNVFYKYQYGFREKHSTDHALIEIMDGIKIAIDGKKLAGGIFVDLKKAFDTVNHKILLEKLKHAGIRGCPNKLIESYLTNRFQFVQ</sequence>
<dbReference type="Proteomes" id="UP001497623">
    <property type="component" value="Unassembled WGS sequence"/>
</dbReference>